<gene>
    <name evidence="4" type="ORF">SAMN05661044_03426</name>
</gene>
<evidence type="ECO:0000313" key="4">
    <source>
        <dbReference type="EMBL" id="SEL81364.1"/>
    </source>
</evidence>
<dbReference type="EMBL" id="FOAF01000004">
    <property type="protein sequence ID" value="SEL81364.1"/>
    <property type="molecule type" value="Genomic_DNA"/>
</dbReference>
<dbReference type="PANTHER" id="PTHR43818">
    <property type="entry name" value="BCDNA.GH03377"/>
    <property type="match status" value="1"/>
</dbReference>
<dbReference type="InterPro" id="IPR000683">
    <property type="entry name" value="Gfo/Idh/MocA-like_OxRdtase_N"/>
</dbReference>
<dbReference type="AlphaFoldDB" id="A0A1H7TAE3"/>
<dbReference type="STRING" id="407022.SAMN05661044_03426"/>
<dbReference type="InterPro" id="IPR050463">
    <property type="entry name" value="Gfo/Idh/MocA_oxidrdct_glycsds"/>
</dbReference>
<evidence type="ECO:0000259" key="3">
    <source>
        <dbReference type="Pfam" id="PF22725"/>
    </source>
</evidence>
<dbReference type="InterPro" id="IPR036291">
    <property type="entry name" value="NAD(P)-bd_dom_sf"/>
</dbReference>
<keyword evidence="5" id="KW-1185">Reference proteome</keyword>
<dbReference type="Gene3D" id="3.30.360.10">
    <property type="entry name" value="Dihydrodipicolinate Reductase, domain 2"/>
    <property type="match status" value="1"/>
</dbReference>
<dbReference type="Gene3D" id="3.40.50.720">
    <property type="entry name" value="NAD(P)-binding Rossmann-like Domain"/>
    <property type="match status" value="1"/>
</dbReference>
<evidence type="ECO:0000313" key="5">
    <source>
        <dbReference type="Proteomes" id="UP000199421"/>
    </source>
</evidence>
<protein>
    <submittedName>
        <fullName evidence="4">Predicted dehydrogenase</fullName>
    </submittedName>
</protein>
<dbReference type="GO" id="GO:0000166">
    <property type="term" value="F:nucleotide binding"/>
    <property type="evidence" value="ECO:0007669"/>
    <property type="project" value="InterPro"/>
</dbReference>
<dbReference type="RefSeq" id="WP_093326575.1">
    <property type="nucleotide sequence ID" value="NZ_FOAF01000004.1"/>
</dbReference>
<evidence type="ECO:0000256" key="1">
    <source>
        <dbReference type="ARBA" id="ARBA00023002"/>
    </source>
</evidence>
<dbReference type="PANTHER" id="PTHR43818:SF11">
    <property type="entry name" value="BCDNA.GH03377"/>
    <property type="match status" value="1"/>
</dbReference>
<keyword evidence="1" id="KW-0560">Oxidoreductase</keyword>
<evidence type="ECO:0000259" key="2">
    <source>
        <dbReference type="Pfam" id="PF01408"/>
    </source>
</evidence>
<dbReference type="InterPro" id="IPR055170">
    <property type="entry name" value="GFO_IDH_MocA-like_dom"/>
</dbReference>
<feature type="domain" description="Gfo/Idh/MocA-like oxidoreductase N-terminal" evidence="2">
    <location>
        <begin position="6"/>
        <end position="126"/>
    </location>
</feature>
<reference evidence="5" key="1">
    <citation type="submission" date="2016-10" db="EMBL/GenBank/DDBJ databases">
        <authorList>
            <person name="Varghese N."/>
            <person name="Submissions S."/>
        </authorList>
    </citation>
    <scope>NUCLEOTIDE SEQUENCE [LARGE SCALE GENOMIC DNA]</scope>
    <source>
        <strain evidence="5">DSM 18733</strain>
    </source>
</reference>
<proteinExistence type="predicted"/>
<dbReference type="GO" id="GO:0016491">
    <property type="term" value="F:oxidoreductase activity"/>
    <property type="evidence" value="ECO:0007669"/>
    <property type="project" value="UniProtKB-KW"/>
</dbReference>
<dbReference type="SUPFAM" id="SSF55347">
    <property type="entry name" value="Glyceraldehyde-3-phosphate dehydrogenase-like, C-terminal domain"/>
    <property type="match status" value="1"/>
</dbReference>
<dbReference type="Pfam" id="PF01408">
    <property type="entry name" value="GFO_IDH_MocA"/>
    <property type="match status" value="1"/>
</dbReference>
<dbReference type="Proteomes" id="UP000199421">
    <property type="component" value="Unassembled WGS sequence"/>
</dbReference>
<accession>A0A1H7TAE3</accession>
<dbReference type="SUPFAM" id="SSF51735">
    <property type="entry name" value="NAD(P)-binding Rossmann-fold domains"/>
    <property type="match status" value="1"/>
</dbReference>
<name>A0A1H7TAE3_OLID1</name>
<sequence length="327" mass="36590">MKTKTINWGMIGAGDVTEVKSGPAFQKVKDSRLVAVMRRDEEKVRDYALRHGIQKWFTDAQKLIEDPEINAIYIATPPDTHDTYAIAALEAGKDVYVEKPMVLSVERAKKLVAAVHNNKNKLSVAHYRREQPYFKKIKTLLEENTIGKPQMVLLQLANKPLTGTALQDPKIKWRLDPGQSGGGLFHDLAPHQVDLMYYFFGAIKEVCGISHNQTGLYQADDVVAGQILFQNDLLFNGTWNFNAFEEIDNCQILGSEGKLSFSIFNKQPIELINQDGTASFSFEPLTHVQQPMIEAVVAYFKGEGSNPCSVEEGLEVMKVLDTLTGKQ</sequence>
<organism evidence="4 5">
    <name type="scientific">Olivibacter domesticus</name>
    <name type="common">Pseudosphingobacterium domesticum</name>
    <dbReference type="NCBI Taxonomy" id="407022"/>
    <lineage>
        <taxon>Bacteria</taxon>
        <taxon>Pseudomonadati</taxon>
        <taxon>Bacteroidota</taxon>
        <taxon>Sphingobacteriia</taxon>
        <taxon>Sphingobacteriales</taxon>
        <taxon>Sphingobacteriaceae</taxon>
        <taxon>Olivibacter</taxon>
    </lineage>
</organism>
<feature type="domain" description="GFO/IDH/MocA-like oxidoreductase" evidence="3">
    <location>
        <begin position="134"/>
        <end position="259"/>
    </location>
</feature>
<dbReference type="OrthoDB" id="9795543at2"/>
<dbReference type="Pfam" id="PF22725">
    <property type="entry name" value="GFO_IDH_MocA_C3"/>
    <property type="match status" value="1"/>
</dbReference>